<evidence type="ECO:0000313" key="2">
    <source>
        <dbReference type="EMBL" id="MBO0615421.1"/>
    </source>
</evidence>
<protein>
    <submittedName>
        <fullName evidence="2">Uncharacterized protein</fullName>
    </submittedName>
</protein>
<accession>A0ABS3IS91</accession>
<proteinExistence type="predicted"/>
<dbReference type="RefSeq" id="WP_207253144.1">
    <property type="nucleotide sequence ID" value="NZ_JAFMPM010000008.1"/>
</dbReference>
<name>A0ABS3IS91_9GAMM</name>
<sequence>MWLKAECTRLQGRRTDPPTTLEAALRSRRAHSGVSRKLGHSPASSPHSGEKAATGRRIGFGSGMPVFLHIRHASVSLNGNASTTK</sequence>
<keyword evidence="3" id="KW-1185">Reference proteome</keyword>
<comment type="caution">
    <text evidence="2">The sequence shown here is derived from an EMBL/GenBank/DDBJ whole genome shotgun (WGS) entry which is preliminary data.</text>
</comment>
<evidence type="ECO:0000256" key="1">
    <source>
        <dbReference type="SAM" id="MobiDB-lite"/>
    </source>
</evidence>
<feature type="region of interest" description="Disordered" evidence="1">
    <location>
        <begin position="1"/>
        <end position="58"/>
    </location>
</feature>
<evidence type="ECO:0000313" key="3">
    <source>
        <dbReference type="Proteomes" id="UP000664466"/>
    </source>
</evidence>
<organism evidence="2 3">
    <name type="scientific">Thiothrix fructosivorans</name>
    <dbReference type="NCBI Taxonomy" id="111770"/>
    <lineage>
        <taxon>Bacteria</taxon>
        <taxon>Pseudomonadati</taxon>
        <taxon>Pseudomonadota</taxon>
        <taxon>Gammaproteobacteria</taxon>
        <taxon>Thiotrichales</taxon>
        <taxon>Thiotrichaceae</taxon>
        <taxon>Thiothrix</taxon>
    </lineage>
</organism>
<dbReference type="EMBL" id="JAFMPM010000008">
    <property type="protein sequence ID" value="MBO0615421.1"/>
    <property type="molecule type" value="Genomic_DNA"/>
</dbReference>
<reference evidence="2 3" key="1">
    <citation type="submission" date="2021-03" db="EMBL/GenBank/DDBJ databases">
        <title>Draft genome and methylome analysis of Thiotrix fructosivoruns ATCC 49748.</title>
        <authorList>
            <person name="Fomenkov A."/>
            <person name="Grabovich M.Y."/>
            <person name="Roberts R.J."/>
        </authorList>
    </citation>
    <scope>NUCLEOTIDE SEQUENCE [LARGE SCALE GENOMIC DNA]</scope>
    <source>
        <strain evidence="2 3">ATCC 49748</strain>
    </source>
</reference>
<dbReference type="Proteomes" id="UP000664466">
    <property type="component" value="Unassembled WGS sequence"/>
</dbReference>
<gene>
    <name evidence="2" type="ORF">J1836_21235</name>
</gene>